<comment type="similarity">
    <text evidence="1 5 6">Belongs to the peptidase S8 family.</text>
</comment>
<dbReference type="InterPro" id="IPR015500">
    <property type="entry name" value="Peptidase_S8_subtilisin-rel"/>
</dbReference>
<evidence type="ECO:0000259" key="9">
    <source>
        <dbReference type="Pfam" id="PF05922"/>
    </source>
</evidence>
<dbReference type="PROSITE" id="PS00137">
    <property type="entry name" value="SUBTILASE_HIS"/>
    <property type="match status" value="1"/>
</dbReference>
<feature type="active site" description="Charge relay system" evidence="5">
    <location>
        <position position="146"/>
    </location>
</feature>
<dbReference type="PANTHER" id="PTHR43806">
    <property type="entry name" value="PEPTIDASE S8"/>
    <property type="match status" value="1"/>
</dbReference>
<dbReference type="RefSeq" id="WP_141006493.1">
    <property type="nucleotide sequence ID" value="NZ_BAAAOR010000028.1"/>
</dbReference>
<accession>A0ABN2B1K8</accession>
<feature type="signal peptide" evidence="7">
    <location>
        <begin position="1"/>
        <end position="28"/>
    </location>
</feature>
<dbReference type="Pfam" id="PF00082">
    <property type="entry name" value="Peptidase_S8"/>
    <property type="match status" value="1"/>
</dbReference>
<evidence type="ECO:0000256" key="4">
    <source>
        <dbReference type="ARBA" id="ARBA00022825"/>
    </source>
</evidence>
<dbReference type="PROSITE" id="PS00136">
    <property type="entry name" value="SUBTILASE_ASP"/>
    <property type="match status" value="1"/>
</dbReference>
<evidence type="ECO:0000313" key="11">
    <source>
        <dbReference type="Proteomes" id="UP001500842"/>
    </source>
</evidence>
<evidence type="ECO:0000313" key="10">
    <source>
        <dbReference type="EMBL" id="GAA1531031.1"/>
    </source>
</evidence>
<keyword evidence="11" id="KW-1185">Reference proteome</keyword>
<feature type="chain" id="PRO_5045114812" description="Peptidase inhibitor I9" evidence="7">
    <location>
        <begin position="29"/>
        <end position="396"/>
    </location>
</feature>
<dbReference type="InterPro" id="IPR023827">
    <property type="entry name" value="Peptidase_S8_Asp-AS"/>
</dbReference>
<dbReference type="EMBL" id="BAAAOR010000028">
    <property type="protein sequence ID" value="GAA1531031.1"/>
    <property type="molecule type" value="Genomic_DNA"/>
</dbReference>
<feature type="domain" description="Inhibitor I9" evidence="9">
    <location>
        <begin position="59"/>
        <end position="105"/>
    </location>
</feature>
<dbReference type="Pfam" id="PF05922">
    <property type="entry name" value="Inhibitor_I9"/>
    <property type="match status" value="1"/>
</dbReference>
<feature type="domain" description="Peptidase S8/S53" evidence="8">
    <location>
        <begin position="144"/>
        <end position="372"/>
    </location>
</feature>
<dbReference type="InterPro" id="IPR000209">
    <property type="entry name" value="Peptidase_S8/S53_dom"/>
</dbReference>
<evidence type="ECO:0000259" key="8">
    <source>
        <dbReference type="Pfam" id="PF00082"/>
    </source>
</evidence>
<dbReference type="Gene3D" id="3.40.50.200">
    <property type="entry name" value="Peptidase S8/S53 domain"/>
    <property type="match status" value="1"/>
</dbReference>
<feature type="active site" description="Charge relay system" evidence="5">
    <location>
        <position position="179"/>
    </location>
</feature>
<keyword evidence="3 5" id="KW-0378">Hydrolase</keyword>
<comment type="caution">
    <text evidence="10">The sequence shown here is derived from an EMBL/GenBank/DDBJ whole genome shotgun (WGS) entry which is preliminary data.</text>
</comment>
<dbReference type="InterPro" id="IPR037045">
    <property type="entry name" value="S8pro/Inhibitor_I9_sf"/>
</dbReference>
<dbReference type="InterPro" id="IPR050131">
    <property type="entry name" value="Peptidase_S8_subtilisin-like"/>
</dbReference>
<evidence type="ECO:0000256" key="6">
    <source>
        <dbReference type="RuleBase" id="RU003355"/>
    </source>
</evidence>
<evidence type="ECO:0000256" key="7">
    <source>
        <dbReference type="SAM" id="SignalP"/>
    </source>
</evidence>
<dbReference type="InterPro" id="IPR034193">
    <property type="entry name" value="PCSK9_ProteinaseK-like"/>
</dbReference>
<dbReference type="SUPFAM" id="SSF54897">
    <property type="entry name" value="Protease propeptides/inhibitors"/>
    <property type="match status" value="1"/>
</dbReference>
<name>A0ABN2B1K8_9ACTN</name>
<organism evidence="10 11">
    <name type="scientific">Nocardioides humi</name>
    <dbReference type="NCBI Taxonomy" id="449461"/>
    <lineage>
        <taxon>Bacteria</taxon>
        <taxon>Bacillati</taxon>
        <taxon>Actinomycetota</taxon>
        <taxon>Actinomycetes</taxon>
        <taxon>Propionibacteriales</taxon>
        <taxon>Nocardioidaceae</taxon>
        <taxon>Nocardioides</taxon>
    </lineage>
</organism>
<keyword evidence="4 5" id="KW-0720">Serine protease</keyword>
<dbReference type="InterPro" id="IPR010259">
    <property type="entry name" value="S8pro/Inhibitor_I9"/>
</dbReference>
<keyword evidence="2 5" id="KW-0645">Protease</keyword>
<evidence type="ECO:0008006" key="12">
    <source>
        <dbReference type="Google" id="ProtNLM"/>
    </source>
</evidence>
<sequence length="396" mass="39918">MSRILGFIASCALALVGLAHVPLPQAHAEAQAAPAGLLDVVVTLVPSADADATANALVTRQGGQVTHVYEHALNGFAATLTDALLSLLRGDSRVLAVELDRTVRASDTQTPAPSWGQDRVDQRNLPLDNSYSWTSTGSGVDAYVVDTGIQLDHADFGGRAVSGTDTVDDDADASDCNGHGTHVAGTIGGTSKGLAKQARLIAVRVLDCKGSGSTSGVIAGLDWVVAHHQAGRPAVANMSLGGGGSAALDNAVKRVIADGVTMAVAAGNENADSCGTSPARVPEALTVAASDRNDARASFSNRGTCVDLFAPGVDITSDWLNGGTSTISGTSMASPHVTGAAALYLSAHPAATPAQVGTAILGATTKGKVTGTEKTCVLLIICSPATPNNHLLYTGA</sequence>
<dbReference type="Proteomes" id="UP001500842">
    <property type="component" value="Unassembled WGS sequence"/>
</dbReference>
<dbReference type="PROSITE" id="PS51892">
    <property type="entry name" value="SUBTILASE"/>
    <property type="match status" value="1"/>
</dbReference>
<dbReference type="InterPro" id="IPR036852">
    <property type="entry name" value="Peptidase_S8/S53_dom_sf"/>
</dbReference>
<keyword evidence="7" id="KW-0732">Signal</keyword>
<evidence type="ECO:0000256" key="2">
    <source>
        <dbReference type="ARBA" id="ARBA00022670"/>
    </source>
</evidence>
<dbReference type="SUPFAM" id="SSF52743">
    <property type="entry name" value="Subtilisin-like"/>
    <property type="match status" value="1"/>
</dbReference>
<protein>
    <recommendedName>
        <fullName evidence="12">Peptidase inhibitor I9</fullName>
    </recommendedName>
</protein>
<evidence type="ECO:0000256" key="5">
    <source>
        <dbReference type="PROSITE-ProRule" id="PRU01240"/>
    </source>
</evidence>
<proteinExistence type="inferred from homology"/>
<dbReference type="CDD" id="cd04077">
    <property type="entry name" value="Peptidases_S8_PCSK9_ProteinaseK_like"/>
    <property type="match status" value="1"/>
</dbReference>
<dbReference type="PROSITE" id="PS00138">
    <property type="entry name" value="SUBTILASE_SER"/>
    <property type="match status" value="1"/>
</dbReference>
<dbReference type="PANTHER" id="PTHR43806:SF11">
    <property type="entry name" value="CEREVISIN-RELATED"/>
    <property type="match status" value="1"/>
</dbReference>
<evidence type="ECO:0000256" key="1">
    <source>
        <dbReference type="ARBA" id="ARBA00011073"/>
    </source>
</evidence>
<dbReference type="InterPro" id="IPR023828">
    <property type="entry name" value="Peptidase_S8_Ser-AS"/>
</dbReference>
<evidence type="ECO:0000256" key="3">
    <source>
        <dbReference type="ARBA" id="ARBA00022801"/>
    </source>
</evidence>
<feature type="active site" description="Charge relay system" evidence="5">
    <location>
        <position position="331"/>
    </location>
</feature>
<dbReference type="PRINTS" id="PR00723">
    <property type="entry name" value="SUBTILISIN"/>
</dbReference>
<dbReference type="InterPro" id="IPR022398">
    <property type="entry name" value="Peptidase_S8_His-AS"/>
</dbReference>
<dbReference type="Gene3D" id="3.30.70.80">
    <property type="entry name" value="Peptidase S8 propeptide/proteinase inhibitor I9"/>
    <property type="match status" value="1"/>
</dbReference>
<gene>
    <name evidence="10" type="ORF">GCM10009788_37850</name>
</gene>
<reference evidence="10 11" key="1">
    <citation type="journal article" date="2019" name="Int. J. Syst. Evol. Microbiol.">
        <title>The Global Catalogue of Microorganisms (GCM) 10K type strain sequencing project: providing services to taxonomists for standard genome sequencing and annotation.</title>
        <authorList>
            <consortium name="The Broad Institute Genomics Platform"/>
            <consortium name="The Broad Institute Genome Sequencing Center for Infectious Disease"/>
            <person name="Wu L."/>
            <person name="Ma J."/>
        </authorList>
    </citation>
    <scope>NUCLEOTIDE SEQUENCE [LARGE SCALE GENOMIC DNA]</scope>
    <source>
        <strain evidence="10 11">JCM 14942</strain>
    </source>
</reference>